<dbReference type="InterPro" id="IPR015915">
    <property type="entry name" value="Kelch-typ_b-propeller"/>
</dbReference>
<dbReference type="PANTHER" id="PTHR46228:SF2">
    <property type="entry name" value="KELCH REPEAT PROTEIN (AFU_ORTHOLOGUE AFUA_4G14350)"/>
    <property type="match status" value="1"/>
</dbReference>
<dbReference type="WBParaSite" id="scf7180000424044.g12106">
    <property type="protein sequence ID" value="scf7180000424044.g12106"/>
    <property type="gene ID" value="scf7180000424044.g12106"/>
</dbReference>
<dbReference type="Gene3D" id="2.120.10.80">
    <property type="entry name" value="Kelch-type beta propeller"/>
    <property type="match status" value="1"/>
</dbReference>
<sequence>MSSSTSQIPSTSIKQDIYDDDFDIVENYETNILMDSQEIEDIEREKEDEEENNEEDEECGEEGEEEEEQKVIGRKTRGKYGKKTAIHRAAERSIMSALKTDVDNLARQFCSNNTDLSLARFSKLFQTMDFATIFLGRFTNSDLVEFSENLFHYISSYMFNPLPDKQIPNYFEGEINENKWKQMFFAPEKRSDAERIFGIFIAYSLYFVQPSQFVVPIHVTVPQMDDLNEYMETVLLPDEQFDALFCLFRLSHSNAFAIYPCDGTFNPLLHRHFRLRLEPDNFEFEQRKLMNLDNFPHLRALIDSPFFKQAEQLHERYAKGKQDIVNQASSSGSEVLPQNALIQRDGPRTLVTKLLNKVERSFAADNAILHSTKSNNNGSPPKSKRSKLQHNSKPLSSSIKMNNIRSLLSNSSSTIPLNLEVETTDSLTAVAGHICVSYRGCLICWGGYCFDEREINYRETNWLYILPYILSTAGVHKDILYIFGGCLFDEIHRRLTNTSTLLAIDLRTGVLSPKSIPQNGKMPTPRDKTSSWIADDKLGLSVSIRTEDFYLIFFIIHLFFRFFIFGGYGMSWYRLGHGSNQQYFFQPQYFCDDDMGTCWNNQLIYYDLIKECWVEKEQGGKRPSARAAAASVHAEEINQVFIFGGRHNQSRLNDLYCLDLGSFVWTQLDETVDGLSEWLPIGLCSRGQSLCDLWELDINELYNQKIQQQKQLKSYIKQQNTDEKKHFWRQIPPLEHRLPSRLWHCSVLMGEEAILIYGGMNEAPSRESPFVHTLLVYRISPPSLRQLALNALASLIVERWIAQTTTSTKVDNKKLNLHLTCSTSKSSHQNCILSSHNNNNHQQPFLDLQTFADTIYFSHLPNSLHSHLRVLLCIRRRSKALKYNNGGGTTPRDSSPSHFWHPSPVPQNFHLLNLDGIVGDDGDLSDVGEDGEQR</sequence>
<evidence type="ECO:0000256" key="2">
    <source>
        <dbReference type="ARBA" id="ARBA00022737"/>
    </source>
</evidence>
<name>A0A915PCC8_9BILA</name>
<keyword evidence="4" id="KW-1185">Reference proteome</keyword>
<feature type="region of interest" description="Disordered" evidence="3">
    <location>
        <begin position="33"/>
        <end position="76"/>
    </location>
</feature>
<feature type="region of interest" description="Disordered" evidence="3">
    <location>
        <begin position="369"/>
        <end position="395"/>
    </location>
</feature>
<reference evidence="5" key="1">
    <citation type="submission" date="2022-11" db="UniProtKB">
        <authorList>
            <consortium name="WormBaseParasite"/>
        </authorList>
    </citation>
    <scope>IDENTIFICATION</scope>
</reference>
<dbReference type="InterPro" id="IPR019188">
    <property type="entry name" value="SNAPC1"/>
</dbReference>
<keyword evidence="2" id="KW-0677">Repeat</keyword>
<feature type="compositionally biased region" description="Polar residues" evidence="3">
    <location>
        <begin position="369"/>
        <end position="380"/>
    </location>
</feature>
<dbReference type="PANTHER" id="PTHR46228">
    <property type="entry name" value="KELCH DOMAIN-CONTAINING PROTEIN"/>
    <property type="match status" value="1"/>
</dbReference>
<dbReference type="AlphaFoldDB" id="A0A915PCC8"/>
<accession>A0A915PCC8</accession>
<evidence type="ECO:0000256" key="3">
    <source>
        <dbReference type="SAM" id="MobiDB-lite"/>
    </source>
</evidence>
<dbReference type="SUPFAM" id="SSF50965">
    <property type="entry name" value="Galactose oxidase, central domain"/>
    <property type="match status" value="1"/>
</dbReference>
<proteinExistence type="predicted"/>
<dbReference type="Pfam" id="PF09808">
    <property type="entry name" value="SNAPC1"/>
    <property type="match status" value="1"/>
</dbReference>
<organism evidence="4 5">
    <name type="scientific">Meloidogyne floridensis</name>
    <dbReference type="NCBI Taxonomy" id="298350"/>
    <lineage>
        <taxon>Eukaryota</taxon>
        <taxon>Metazoa</taxon>
        <taxon>Ecdysozoa</taxon>
        <taxon>Nematoda</taxon>
        <taxon>Chromadorea</taxon>
        <taxon>Rhabditida</taxon>
        <taxon>Tylenchina</taxon>
        <taxon>Tylenchomorpha</taxon>
        <taxon>Tylenchoidea</taxon>
        <taxon>Meloidogynidae</taxon>
        <taxon>Meloidogyninae</taxon>
        <taxon>Meloidogyne</taxon>
    </lineage>
</organism>
<feature type="compositionally biased region" description="Acidic residues" evidence="3">
    <location>
        <begin position="37"/>
        <end position="68"/>
    </location>
</feature>
<evidence type="ECO:0000313" key="4">
    <source>
        <dbReference type="Proteomes" id="UP000887560"/>
    </source>
</evidence>
<protein>
    <submittedName>
        <fullName evidence="5">Uncharacterized protein</fullName>
    </submittedName>
</protein>
<evidence type="ECO:0000256" key="1">
    <source>
        <dbReference type="ARBA" id="ARBA00022441"/>
    </source>
</evidence>
<evidence type="ECO:0000313" key="5">
    <source>
        <dbReference type="WBParaSite" id="scf7180000424044.g12106"/>
    </source>
</evidence>
<keyword evidence="1" id="KW-0880">Kelch repeat</keyword>
<dbReference type="InterPro" id="IPR011043">
    <property type="entry name" value="Gal_Oxase/kelch_b-propeller"/>
</dbReference>
<dbReference type="Proteomes" id="UP000887560">
    <property type="component" value="Unplaced"/>
</dbReference>